<name>A0AAV9VC03_9PEZI</name>
<dbReference type="EMBL" id="JAVHNQ010000001">
    <property type="protein sequence ID" value="KAK6359517.1"/>
    <property type="molecule type" value="Genomic_DNA"/>
</dbReference>
<comment type="caution">
    <text evidence="2">The sequence shown here is derived from an EMBL/GenBank/DDBJ whole genome shotgun (WGS) entry which is preliminary data.</text>
</comment>
<reference evidence="2 3" key="1">
    <citation type="submission" date="2019-10" db="EMBL/GenBank/DDBJ databases">
        <authorList>
            <person name="Palmer J.M."/>
        </authorList>
    </citation>
    <scope>NUCLEOTIDE SEQUENCE [LARGE SCALE GENOMIC DNA]</scope>
    <source>
        <strain evidence="2 3">TWF696</strain>
    </source>
</reference>
<proteinExistence type="predicted"/>
<sequence>MYPYKPSIATFFINLRFLLAWLSCAYCVIGNLPAASASASAAAERTLTPPPPSPTTTTDADGHRNDGHPYPVRLRLPETAKYRPQDLEDLVRQHNDAVANGAPRPVMKLFADVDAGEKYYFHVDSYNMAVSLPGDQKMQMQTQYLPVNVHFTDPDPDLAEDSEGADAPRLGKRAGRVNLKRQASCPSGNTPCTNIGKSGICCPGGTTCVNIQDTGFGSVGCCPNGQPCGSTLSNCAPGYNQCPQGSGGGCCLPGYACSPNGCIIGAGAASTMTIAAPPGMMTSAPPATTSTIIVAGVAGGLDLCQAGYYPCAASLGYGCCRIGYLCGVTNCPYYNGPDTPGSEYASSGFTIPVSGGVVINPSTIVYPTEGFSTIGTLTIAGVNSQDAPKITDAPGAVIAVGNGGSCPAGFSSCGAEFNGGCCRLGRACGVSYCPVAVEVVNTVGTGVVTVTTTAGNGNGGGGGGGGGDNGGCPTSWYSCPATLAGGCCPSGYGCGSFNCPALVTVNGVEVAVTTAAAVQKVSPVGRNAAGKVRSGFWSLLGWVACLMILSVFI</sequence>
<organism evidence="2 3">
    <name type="scientific">Orbilia brochopaga</name>
    <dbReference type="NCBI Taxonomy" id="3140254"/>
    <lineage>
        <taxon>Eukaryota</taxon>
        <taxon>Fungi</taxon>
        <taxon>Dikarya</taxon>
        <taxon>Ascomycota</taxon>
        <taxon>Pezizomycotina</taxon>
        <taxon>Orbiliomycetes</taxon>
        <taxon>Orbiliales</taxon>
        <taxon>Orbiliaceae</taxon>
        <taxon>Orbilia</taxon>
    </lineage>
</organism>
<feature type="region of interest" description="Disordered" evidence="1">
    <location>
        <begin position="43"/>
        <end position="72"/>
    </location>
</feature>
<dbReference type="PANTHER" id="PTHR39599:SF1">
    <property type="entry name" value="GPI-ANCHORED PROTEIN (EUROFUNG)"/>
    <property type="match status" value="1"/>
</dbReference>
<dbReference type="AlphaFoldDB" id="A0AAV9VC03"/>
<evidence type="ECO:0008006" key="4">
    <source>
        <dbReference type="Google" id="ProtNLM"/>
    </source>
</evidence>
<evidence type="ECO:0000256" key="1">
    <source>
        <dbReference type="SAM" id="MobiDB-lite"/>
    </source>
</evidence>
<keyword evidence="3" id="KW-1185">Reference proteome</keyword>
<evidence type="ECO:0000313" key="3">
    <source>
        <dbReference type="Proteomes" id="UP001375240"/>
    </source>
</evidence>
<accession>A0AAV9VC03</accession>
<gene>
    <name evidence="2" type="ORF">TWF696_000673</name>
</gene>
<dbReference type="PANTHER" id="PTHR39599">
    <property type="entry name" value="GPI-ANCHORED PROTEIN (EUROFUNG)-RELATED-RELATED"/>
    <property type="match status" value="1"/>
</dbReference>
<evidence type="ECO:0000313" key="2">
    <source>
        <dbReference type="EMBL" id="KAK6359517.1"/>
    </source>
</evidence>
<dbReference type="Proteomes" id="UP001375240">
    <property type="component" value="Unassembled WGS sequence"/>
</dbReference>
<protein>
    <recommendedName>
        <fullName evidence="4">GPI anchored protein</fullName>
    </recommendedName>
</protein>